<dbReference type="EMBL" id="SJTG01000004">
    <property type="protein sequence ID" value="TCI08688.1"/>
    <property type="molecule type" value="Genomic_DNA"/>
</dbReference>
<evidence type="ECO:0000313" key="4">
    <source>
        <dbReference type="Proteomes" id="UP000291822"/>
    </source>
</evidence>
<keyword evidence="2" id="KW-0472">Membrane</keyword>
<evidence type="ECO:0000256" key="1">
    <source>
        <dbReference type="SAM" id="MobiDB-lite"/>
    </source>
</evidence>
<comment type="caution">
    <text evidence="3">The sequence shown here is derived from an EMBL/GenBank/DDBJ whole genome shotgun (WGS) entry which is preliminary data.</text>
</comment>
<sequence>MLHQLRWRHPLRERGRSWAGWVLALLLHLLFVAGTWWEMQPRPGEETVTTHRTEALQVRLIPRAETASAPPPPAPLAPPAPPPPPRPRPVREAPSPNAMTVSLPASAATVAPQPLLFDANGQPLLPGSAAAGNAPGYVQNGPQGDAGVMQHKTTITYKETRFEKHWEKSDNLFDSALRKAVEKTSVTHTFHVAPGVRIKCGISFAALAGGCGAADPPSRASAKVGDERLSMAPTAALAAPGEPPPEPPGVDECIAIYRANQPLPHGCPVDTPNRSVDAELQEKAAVGR</sequence>
<protein>
    <submittedName>
        <fullName evidence="3">Uncharacterized protein</fullName>
    </submittedName>
</protein>
<feature type="compositionally biased region" description="Pro residues" evidence="1">
    <location>
        <begin position="69"/>
        <end position="87"/>
    </location>
</feature>
<keyword evidence="2" id="KW-1133">Transmembrane helix</keyword>
<keyword evidence="2" id="KW-0812">Transmembrane</keyword>
<feature type="transmembrane region" description="Helical" evidence="2">
    <location>
        <begin position="20"/>
        <end position="37"/>
    </location>
</feature>
<feature type="region of interest" description="Disordered" evidence="1">
    <location>
        <begin position="66"/>
        <end position="98"/>
    </location>
</feature>
<organism evidence="3 4">
    <name type="scientific">Dyella soli</name>
    <dbReference type="NCBI Taxonomy" id="522319"/>
    <lineage>
        <taxon>Bacteria</taxon>
        <taxon>Pseudomonadati</taxon>
        <taxon>Pseudomonadota</taxon>
        <taxon>Gammaproteobacteria</taxon>
        <taxon>Lysobacterales</taxon>
        <taxon>Rhodanobacteraceae</taxon>
        <taxon>Dyella</taxon>
    </lineage>
</organism>
<reference evidence="3 4" key="1">
    <citation type="submission" date="2019-02" db="EMBL/GenBank/DDBJ databases">
        <title>Dyella amyloliquefaciens sp. nov., isolated from forest soil.</title>
        <authorList>
            <person name="Gao Z.-H."/>
            <person name="Qiu L.-H."/>
        </authorList>
    </citation>
    <scope>NUCLEOTIDE SEQUENCE [LARGE SCALE GENOMIC DNA]</scope>
    <source>
        <strain evidence="3 4">KACC 12747</strain>
    </source>
</reference>
<accession>A0A4R0YMG3</accession>
<dbReference type="AlphaFoldDB" id="A0A4R0YMG3"/>
<gene>
    <name evidence="3" type="ORF">EZM97_24375</name>
</gene>
<dbReference type="Proteomes" id="UP000291822">
    <property type="component" value="Unassembled WGS sequence"/>
</dbReference>
<proteinExistence type="predicted"/>
<evidence type="ECO:0000256" key="2">
    <source>
        <dbReference type="SAM" id="Phobius"/>
    </source>
</evidence>
<keyword evidence="4" id="KW-1185">Reference proteome</keyword>
<evidence type="ECO:0000313" key="3">
    <source>
        <dbReference type="EMBL" id="TCI08688.1"/>
    </source>
</evidence>
<name>A0A4R0YMG3_9GAMM</name>